<dbReference type="Proteomes" id="UP001499843">
    <property type="component" value="Unassembled WGS sequence"/>
</dbReference>
<dbReference type="Pfam" id="PF00652">
    <property type="entry name" value="Ricin_B_lectin"/>
    <property type="match status" value="1"/>
</dbReference>
<evidence type="ECO:0000313" key="4">
    <source>
        <dbReference type="Proteomes" id="UP001499843"/>
    </source>
</evidence>
<comment type="caution">
    <text evidence="3">The sequence shown here is derived from an EMBL/GenBank/DDBJ whole genome shotgun (WGS) entry which is preliminary data.</text>
</comment>
<feature type="chain" id="PRO_5046689279" description="Ricin B lectin domain-containing protein" evidence="1">
    <location>
        <begin position="20"/>
        <end position="192"/>
    </location>
</feature>
<dbReference type="RefSeq" id="WP_344493558.1">
    <property type="nucleotide sequence ID" value="NZ_BAAAQX010000047.1"/>
</dbReference>
<feature type="domain" description="Ricin B lectin" evidence="2">
    <location>
        <begin position="31"/>
        <end position="174"/>
    </location>
</feature>
<dbReference type="Gene3D" id="2.80.10.50">
    <property type="match status" value="1"/>
</dbReference>
<evidence type="ECO:0000256" key="1">
    <source>
        <dbReference type="SAM" id="SignalP"/>
    </source>
</evidence>
<dbReference type="InterPro" id="IPR035992">
    <property type="entry name" value="Ricin_B-like_lectins"/>
</dbReference>
<dbReference type="EMBL" id="BAAAQX010000047">
    <property type="protein sequence ID" value="GAA2215100.1"/>
    <property type="molecule type" value="Genomic_DNA"/>
</dbReference>
<gene>
    <name evidence="3" type="ORF">GCM10009850_105670</name>
</gene>
<dbReference type="InterPro" id="IPR000772">
    <property type="entry name" value="Ricin_B_lectin"/>
</dbReference>
<dbReference type="CDD" id="cd00161">
    <property type="entry name" value="beta-trefoil_Ricin-like"/>
    <property type="match status" value="1"/>
</dbReference>
<keyword evidence="1" id="KW-0732">Signal</keyword>
<evidence type="ECO:0000313" key="3">
    <source>
        <dbReference type="EMBL" id="GAA2215100.1"/>
    </source>
</evidence>
<dbReference type="PROSITE" id="PS50231">
    <property type="entry name" value="RICIN_B_LECTIN"/>
    <property type="match status" value="1"/>
</dbReference>
<name>A0ABN3D074_9ACTN</name>
<keyword evidence="4" id="KW-1185">Reference proteome</keyword>
<proteinExistence type="predicted"/>
<reference evidence="3 4" key="1">
    <citation type="journal article" date="2019" name="Int. J. Syst. Evol. Microbiol.">
        <title>The Global Catalogue of Microorganisms (GCM) 10K type strain sequencing project: providing services to taxonomists for standard genome sequencing and annotation.</title>
        <authorList>
            <consortium name="The Broad Institute Genomics Platform"/>
            <consortium name="The Broad Institute Genome Sequencing Center for Infectious Disease"/>
            <person name="Wu L."/>
            <person name="Ma J."/>
        </authorList>
    </citation>
    <scope>NUCLEOTIDE SEQUENCE [LARGE SCALE GENOMIC DNA]</scope>
    <source>
        <strain evidence="3 4">JCM 16114</strain>
    </source>
</reference>
<protein>
    <recommendedName>
        <fullName evidence="2">Ricin B lectin domain-containing protein</fullName>
    </recommendedName>
</protein>
<evidence type="ECO:0000259" key="2">
    <source>
        <dbReference type="SMART" id="SM00458"/>
    </source>
</evidence>
<feature type="signal peptide" evidence="1">
    <location>
        <begin position="1"/>
        <end position="19"/>
    </location>
</feature>
<sequence length="192" mass="20328">MRRLLLSLLAGLAALLVSAGTPAAASQAVDFPFTTIASNAVGGPKCFGPLNAGTADGTPIVLMDCNQLWHGFAQVTFTDNSVRHFSGKCLSMANTSSPVPLNTPLVLRDCSRVALGDQQWIFWAVQPGGLDGRWVLRNPGSLRCAGLLNNATAVGTRVVVQPCDFRLAQQWLLPPGEKPSKYGFGFDDGTTV</sequence>
<dbReference type="SUPFAM" id="SSF50370">
    <property type="entry name" value="Ricin B-like lectins"/>
    <property type="match status" value="1"/>
</dbReference>
<dbReference type="SMART" id="SM00458">
    <property type="entry name" value="RICIN"/>
    <property type="match status" value="1"/>
</dbReference>
<accession>A0ABN3D074</accession>
<organism evidence="3 4">
    <name type="scientific">Nonomuraea monospora</name>
    <dbReference type="NCBI Taxonomy" id="568818"/>
    <lineage>
        <taxon>Bacteria</taxon>
        <taxon>Bacillati</taxon>
        <taxon>Actinomycetota</taxon>
        <taxon>Actinomycetes</taxon>
        <taxon>Streptosporangiales</taxon>
        <taxon>Streptosporangiaceae</taxon>
        <taxon>Nonomuraea</taxon>
    </lineage>
</organism>